<dbReference type="InterPro" id="IPR053812">
    <property type="entry name" value="HTH_Sigma70_ECF-like"/>
</dbReference>
<proteinExistence type="predicted"/>
<gene>
    <name evidence="2" type="ORF">MNBD_GAMMA01-2151</name>
</gene>
<evidence type="ECO:0000259" key="1">
    <source>
        <dbReference type="Pfam" id="PF07638"/>
    </source>
</evidence>
<sequence length="184" mass="21409">MKNQITKILSQQVKGRDTLDQIFNLMYPEIKKLANAQLSRLNTGQTITPTVLVNECYMKLAKPSNLSFENRKHFICTVAKCMRQFLVDKVRKNMRLKRAGAISHEPITQIIGEQDVNFKLLEIDEIITKLELIDVDMAQLAELRFFSGHSLQEIADFQKVSKRTIIRKWNMTKSFITTLYNEEE</sequence>
<name>A0A3B0V998_9ZZZZ</name>
<organism evidence="2">
    <name type="scientific">hydrothermal vent metagenome</name>
    <dbReference type="NCBI Taxonomy" id="652676"/>
    <lineage>
        <taxon>unclassified sequences</taxon>
        <taxon>metagenomes</taxon>
        <taxon>ecological metagenomes</taxon>
    </lineage>
</organism>
<dbReference type="Pfam" id="PF07638">
    <property type="entry name" value="Sigma70_ECF"/>
    <property type="match status" value="1"/>
</dbReference>
<evidence type="ECO:0000313" key="2">
    <source>
        <dbReference type="EMBL" id="VAW36893.1"/>
    </source>
</evidence>
<feature type="domain" description="RNA polymerase sigma-70 ECF-like HTH" evidence="1">
    <location>
        <begin position="3"/>
        <end position="175"/>
    </location>
</feature>
<dbReference type="EMBL" id="UOEW01000154">
    <property type="protein sequence ID" value="VAW36893.1"/>
    <property type="molecule type" value="Genomic_DNA"/>
</dbReference>
<dbReference type="NCBIfam" id="TIGR02999">
    <property type="entry name" value="Sig-70_X6"/>
    <property type="match status" value="1"/>
</dbReference>
<dbReference type="AlphaFoldDB" id="A0A3B0V998"/>
<accession>A0A3B0V998</accession>
<dbReference type="InterPro" id="IPR011517">
    <property type="entry name" value="RNA_pol_sigma70_ECF-like"/>
</dbReference>
<protein>
    <recommendedName>
        <fullName evidence="1">RNA polymerase sigma-70 ECF-like HTH domain-containing protein</fullName>
    </recommendedName>
</protein>
<reference evidence="2" key="1">
    <citation type="submission" date="2018-06" db="EMBL/GenBank/DDBJ databases">
        <authorList>
            <person name="Zhirakovskaya E."/>
        </authorList>
    </citation>
    <scope>NUCLEOTIDE SEQUENCE</scope>
</reference>